<evidence type="ECO:0000313" key="1">
    <source>
        <dbReference type="Proteomes" id="UP000515165"/>
    </source>
</evidence>
<accession>A0A6J2EET5</accession>
<dbReference type="GeneID" id="113932226"/>
<evidence type="ECO:0000313" key="2">
    <source>
        <dbReference type="RefSeq" id="XP_027466786.1"/>
    </source>
</evidence>
<name>A0A6J2EET5_ZALCA</name>
<sequence>MFNLARTHTSTLLPYAHTCSVLHPVFSLACSHVSSLAHAHTSTLLPRAHVSSLAHTHCSHMLTSVQPCTLTRVQPCTHTSTLLPHAPTCSALHTHKHTAPTCSQVSSLARSHVTSLVHAHTSTLLPHGSSPASPYKASLWKAKAPEVALWGPQLRSAGLMGTSPSTSGAAGWGQHGHPAWREHFITIHTADDKTRRSRGRTRPIYANLPTPIFQGRQWGRAGCLLAAVEANPPTTPSAPVAQRKKPQGYSPEGLWAHRWSAECQLPSSNCPRLCDWASLPLAGSWQEHLDPGAQAAKACLA</sequence>
<protein>
    <submittedName>
        <fullName evidence="2">Uncharacterized protein LOC113932226</fullName>
    </submittedName>
</protein>
<keyword evidence="1" id="KW-1185">Reference proteome</keyword>
<dbReference type="Proteomes" id="UP000515165">
    <property type="component" value="Chromosome 10"/>
</dbReference>
<dbReference type="PROSITE" id="PS51257">
    <property type="entry name" value="PROKAR_LIPOPROTEIN"/>
    <property type="match status" value="1"/>
</dbReference>
<reference evidence="2" key="1">
    <citation type="submission" date="2025-08" db="UniProtKB">
        <authorList>
            <consortium name="RefSeq"/>
        </authorList>
    </citation>
    <scope>IDENTIFICATION</scope>
    <source>
        <tissue evidence="2">Blood</tissue>
    </source>
</reference>
<dbReference type="AlphaFoldDB" id="A0A6J2EET5"/>
<dbReference type="RefSeq" id="XP_027466786.1">
    <property type="nucleotide sequence ID" value="XM_027610985.2"/>
</dbReference>
<dbReference type="KEGG" id="zca:113932226"/>
<gene>
    <name evidence="2" type="primary">LOC113932226</name>
</gene>
<organism evidence="1 2">
    <name type="scientific">Zalophus californianus</name>
    <name type="common">California sealion</name>
    <dbReference type="NCBI Taxonomy" id="9704"/>
    <lineage>
        <taxon>Eukaryota</taxon>
        <taxon>Metazoa</taxon>
        <taxon>Chordata</taxon>
        <taxon>Craniata</taxon>
        <taxon>Vertebrata</taxon>
        <taxon>Euteleostomi</taxon>
        <taxon>Mammalia</taxon>
        <taxon>Eutheria</taxon>
        <taxon>Laurasiatheria</taxon>
        <taxon>Carnivora</taxon>
        <taxon>Caniformia</taxon>
        <taxon>Pinnipedia</taxon>
        <taxon>Otariidae</taxon>
        <taxon>Zalophus</taxon>
    </lineage>
</organism>
<proteinExistence type="predicted"/>